<dbReference type="Proteomes" id="UP000636800">
    <property type="component" value="Chromosome 1"/>
</dbReference>
<reference evidence="2 3" key="1">
    <citation type="journal article" date="2020" name="Nat. Food">
        <title>A phased Vanilla planifolia genome enables genetic improvement of flavour and production.</title>
        <authorList>
            <person name="Hasing T."/>
            <person name="Tang H."/>
            <person name="Brym M."/>
            <person name="Khazi F."/>
            <person name="Huang T."/>
            <person name="Chambers A.H."/>
        </authorList>
    </citation>
    <scope>NUCLEOTIDE SEQUENCE [LARGE SCALE GENOMIC DNA]</scope>
    <source>
        <tissue evidence="2">Leaf</tissue>
    </source>
</reference>
<protein>
    <submittedName>
        <fullName evidence="2">Uncharacterized protein</fullName>
    </submittedName>
</protein>
<accession>A0A835S5A1</accession>
<name>A0A835S5A1_VANPL</name>
<feature type="compositionally biased region" description="Basic residues" evidence="1">
    <location>
        <begin position="1"/>
        <end position="18"/>
    </location>
</feature>
<comment type="caution">
    <text evidence="2">The sequence shown here is derived from an EMBL/GenBank/DDBJ whole genome shotgun (WGS) entry which is preliminary data.</text>
</comment>
<sequence>MLRRKPWVGQQQRRRRTRLGNCQARRTKRWRTIVPAASSSASLGGNPGVTDEEEDMANCLIPSPERRRGTGRDERQEQEVHGGGSQWEAIGPGLCL</sequence>
<evidence type="ECO:0000313" key="3">
    <source>
        <dbReference type="Proteomes" id="UP000636800"/>
    </source>
</evidence>
<dbReference type="EMBL" id="JADCNL010000001">
    <property type="protein sequence ID" value="KAG0497712.1"/>
    <property type="molecule type" value="Genomic_DNA"/>
</dbReference>
<dbReference type="AlphaFoldDB" id="A0A835S5A1"/>
<evidence type="ECO:0000313" key="2">
    <source>
        <dbReference type="EMBL" id="KAG0497712.1"/>
    </source>
</evidence>
<organism evidence="2 3">
    <name type="scientific">Vanilla planifolia</name>
    <name type="common">Vanilla</name>
    <dbReference type="NCBI Taxonomy" id="51239"/>
    <lineage>
        <taxon>Eukaryota</taxon>
        <taxon>Viridiplantae</taxon>
        <taxon>Streptophyta</taxon>
        <taxon>Embryophyta</taxon>
        <taxon>Tracheophyta</taxon>
        <taxon>Spermatophyta</taxon>
        <taxon>Magnoliopsida</taxon>
        <taxon>Liliopsida</taxon>
        <taxon>Asparagales</taxon>
        <taxon>Orchidaceae</taxon>
        <taxon>Vanilloideae</taxon>
        <taxon>Vanilleae</taxon>
        <taxon>Vanilla</taxon>
    </lineage>
</organism>
<feature type="region of interest" description="Disordered" evidence="1">
    <location>
        <begin position="1"/>
        <end position="22"/>
    </location>
</feature>
<proteinExistence type="predicted"/>
<feature type="compositionally biased region" description="Basic and acidic residues" evidence="1">
    <location>
        <begin position="64"/>
        <end position="80"/>
    </location>
</feature>
<feature type="region of interest" description="Disordered" evidence="1">
    <location>
        <begin position="35"/>
        <end position="96"/>
    </location>
</feature>
<evidence type="ECO:0000256" key="1">
    <source>
        <dbReference type="SAM" id="MobiDB-lite"/>
    </source>
</evidence>
<keyword evidence="3" id="KW-1185">Reference proteome</keyword>
<gene>
    <name evidence="2" type="ORF">HPP92_002403</name>
</gene>